<feature type="region of interest" description="Disordered" evidence="6">
    <location>
        <begin position="50"/>
        <end position="97"/>
    </location>
</feature>
<feature type="compositionally biased region" description="Acidic residues" evidence="6">
    <location>
        <begin position="68"/>
        <end position="93"/>
    </location>
</feature>
<name>A0AAW1LDW8_SAPOF</name>
<reference evidence="8" key="1">
    <citation type="submission" date="2024-03" db="EMBL/GenBank/DDBJ databases">
        <title>WGS assembly of Saponaria officinalis var. Norfolk2.</title>
        <authorList>
            <person name="Jenkins J."/>
            <person name="Shu S."/>
            <person name="Grimwood J."/>
            <person name="Barry K."/>
            <person name="Goodstein D."/>
            <person name="Schmutz J."/>
            <person name="Leebens-Mack J."/>
            <person name="Osbourn A."/>
        </authorList>
    </citation>
    <scope>NUCLEOTIDE SEQUENCE [LARGE SCALE GENOMIC DNA]</scope>
    <source>
        <strain evidence="8">JIC</strain>
    </source>
</reference>
<keyword evidence="9" id="KW-1185">Reference proteome</keyword>
<evidence type="ECO:0000256" key="6">
    <source>
        <dbReference type="SAM" id="MobiDB-lite"/>
    </source>
</evidence>
<feature type="domain" description="C3H1-type" evidence="7">
    <location>
        <begin position="207"/>
        <end position="235"/>
    </location>
</feature>
<gene>
    <name evidence="8" type="ORF">RND81_04G111800</name>
</gene>
<feature type="zinc finger region" description="C3H1-type" evidence="5">
    <location>
        <begin position="104"/>
        <end position="132"/>
    </location>
</feature>
<evidence type="ECO:0000256" key="5">
    <source>
        <dbReference type="PROSITE-ProRule" id="PRU00723"/>
    </source>
</evidence>
<evidence type="ECO:0000313" key="9">
    <source>
        <dbReference type="Proteomes" id="UP001443914"/>
    </source>
</evidence>
<dbReference type="InterPro" id="IPR000571">
    <property type="entry name" value="Znf_CCCH"/>
</dbReference>
<feature type="zinc finger region" description="C3H1-type" evidence="5">
    <location>
        <begin position="386"/>
        <end position="414"/>
    </location>
</feature>
<feature type="domain" description="C3H1-type" evidence="7">
    <location>
        <begin position="104"/>
        <end position="132"/>
    </location>
</feature>
<dbReference type="GO" id="GO:0003677">
    <property type="term" value="F:DNA binding"/>
    <property type="evidence" value="ECO:0007669"/>
    <property type="project" value="UniProtKB-KW"/>
</dbReference>
<feature type="zinc finger region" description="C3H1-type" evidence="5">
    <location>
        <begin position="340"/>
        <end position="368"/>
    </location>
</feature>
<protein>
    <recommendedName>
        <fullName evidence="7">C3H1-type domain-containing protein</fullName>
    </recommendedName>
</protein>
<evidence type="ECO:0000259" key="7">
    <source>
        <dbReference type="PROSITE" id="PS50103"/>
    </source>
</evidence>
<sequence>MEDSTIPKSTTSSISPSISIENELATLSLSPKTPENNDFVDNCGGAIAFDESEKDRIHDEESVKEDREKEEEIVDCSYNDDDDDDDDGDGIDDGESKKIRFPVRQNAEDCAYYMRTGLCKFGVYCKFNHPPLPKFPQSVKVKGKEDACETASDNVRENDDSVEKGVRFDCKFFDRPGGCKFGEACKFNHSKNTDTTTELNFMGLPIRLGEKECPYYMRNGSCKFGASCRFNHPDPASVGGFDALSSYSNGGAISSPNASPSTLKSWSPPSALNENPAYLPLMFSPTQRVPLRPEWTAYQAPVYPPRPMHTAPPYVNRQPSERNLYSHQQEHILVDEFPERPGQPECSYFLKTGDCKYKSACKFHHPRNVSKISSPFSLSELGLPLRPGESICSYYSRYGICKYGPSCKYDHPVNYAPSAVDMTPSFGHSMINNHAMAAGI</sequence>
<dbReference type="SUPFAM" id="SSF90229">
    <property type="entry name" value="CCCH zinc finger"/>
    <property type="match status" value="5"/>
</dbReference>
<dbReference type="AlphaFoldDB" id="A0AAW1LDW8"/>
<dbReference type="Proteomes" id="UP001443914">
    <property type="component" value="Unassembled WGS sequence"/>
</dbReference>
<dbReference type="EMBL" id="JBDFQZ010000004">
    <property type="protein sequence ID" value="KAK9734058.1"/>
    <property type="molecule type" value="Genomic_DNA"/>
</dbReference>
<organism evidence="8 9">
    <name type="scientific">Saponaria officinalis</name>
    <name type="common">Common soapwort</name>
    <name type="synonym">Lychnis saponaria</name>
    <dbReference type="NCBI Taxonomy" id="3572"/>
    <lineage>
        <taxon>Eukaryota</taxon>
        <taxon>Viridiplantae</taxon>
        <taxon>Streptophyta</taxon>
        <taxon>Embryophyta</taxon>
        <taxon>Tracheophyta</taxon>
        <taxon>Spermatophyta</taxon>
        <taxon>Magnoliopsida</taxon>
        <taxon>eudicotyledons</taxon>
        <taxon>Gunneridae</taxon>
        <taxon>Pentapetalae</taxon>
        <taxon>Caryophyllales</taxon>
        <taxon>Caryophyllaceae</taxon>
        <taxon>Caryophylleae</taxon>
        <taxon>Saponaria</taxon>
    </lineage>
</organism>
<dbReference type="Gene3D" id="2.30.30.1190">
    <property type="match status" value="1"/>
</dbReference>
<comment type="caution">
    <text evidence="8">The sequence shown here is derived from an EMBL/GenBank/DDBJ whole genome shotgun (WGS) entry which is preliminary data.</text>
</comment>
<feature type="compositionally biased region" description="Basic and acidic residues" evidence="6">
    <location>
        <begin position="51"/>
        <end position="67"/>
    </location>
</feature>
<dbReference type="InterPro" id="IPR050974">
    <property type="entry name" value="Plant_ZF_CCCH"/>
</dbReference>
<keyword evidence="1 5" id="KW-0479">Metal-binding</keyword>
<dbReference type="PANTHER" id="PTHR12506:SF20">
    <property type="entry name" value="ZINC FINGER CCCH DOMAIN-CONTAINING PROTEIN 67"/>
    <property type="match status" value="1"/>
</dbReference>
<dbReference type="GO" id="GO:0003729">
    <property type="term" value="F:mRNA binding"/>
    <property type="evidence" value="ECO:0007669"/>
    <property type="project" value="TreeGrafter"/>
</dbReference>
<feature type="zinc finger region" description="C3H1-type" evidence="5">
    <location>
        <begin position="164"/>
        <end position="192"/>
    </location>
</feature>
<keyword evidence="4" id="KW-0238">DNA-binding</keyword>
<feature type="domain" description="C3H1-type" evidence="7">
    <location>
        <begin position="340"/>
        <end position="368"/>
    </location>
</feature>
<dbReference type="Pfam" id="PF00642">
    <property type="entry name" value="zf-CCCH"/>
    <property type="match status" value="5"/>
</dbReference>
<feature type="domain" description="C3H1-type" evidence="7">
    <location>
        <begin position="386"/>
        <end position="414"/>
    </location>
</feature>
<evidence type="ECO:0000256" key="1">
    <source>
        <dbReference type="ARBA" id="ARBA00022723"/>
    </source>
</evidence>
<proteinExistence type="predicted"/>
<keyword evidence="3 5" id="KW-0862">Zinc</keyword>
<evidence type="ECO:0000313" key="8">
    <source>
        <dbReference type="EMBL" id="KAK9734058.1"/>
    </source>
</evidence>
<evidence type="ECO:0000256" key="2">
    <source>
        <dbReference type="ARBA" id="ARBA00022771"/>
    </source>
</evidence>
<feature type="domain" description="C3H1-type" evidence="7">
    <location>
        <begin position="164"/>
        <end position="192"/>
    </location>
</feature>
<dbReference type="GO" id="GO:0008270">
    <property type="term" value="F:zinc ion binding"/>
    <property type="evidence" value="ECO:0007669"/>
    <property type="project" value="UniProtKB-KW"/>
</dbReference>
<feature type="zinc finger region" description="C3H1-type" evidence="5">
    <location>
        <begin position="207"/>
        <end position="235"/>
    </location>
</feature>
<dbReference type="SMART" id="SM00356">
    <property type="entry name" value="ZnF_C3H1"/>
    <property type="match status" value="5"/>
</dbReference>
<dbReference type="InterPro" id="IPR036855">
    <property type="entry name" value="Znf_CCCH_sf"/>
</dbReference>
<dbReference type="PANTHER" id="PTHR12506">
    <property type="entry name" value="PROTEIN PHOSPHATASE RELATED"/>
    <property type="match status" value="1"/>
</dbReference>
<evidence type="ECO:0000256" key="4">
    <source>
        <dbReference type="ARBA" id="ARBA00023125"/>
    </source>
</evidence>
<dbReference type="PROSITE" id="PS50103">
    <property type="entry name" value="ZF_C3H1"/>
    <property type="match status" value="5"/>
</dbReference>
<dbReference type="Gene3D" id="4.10.1000.10">
    <property type="entry name" value="Zinc finger, CCCH-type"/>
    <property type="match status" value="3"/>
</dbReference>
<evidence type="ECO:0000256" key="3">
    <source>
        <dbReference type="ARBA" id="ARBA00022833"/>
    </source>
</evidence>
<accession>A0AAW1LDW8</accession>
<keyword evidence="2 5" id="KW-0863">Zinc-finger</keyword>